<keyword evidence="3" id="KW-1185">Reference proteome</keyword>
<organism evidence="2 3">
    <name type="scientific">Protopolystoma xenopodis</name>
    <dbReference type="NCBI Taxonomy" id="117903"/>
    <lineage>
        <taxon>Eukaryota</taxon>
        <taxon>Metazoa</taxon>
        <taxon>Spiralia</taxon>
        <taxon>Lophotrochozoa</taxon>
        <taxon>Platyhelminthes</taxon>
        <taxon>Monogenea</taxon>
        <taxon>Polyopisthocotylea</taxon>
        <taxon>Polystomatidea</taxon>
        <taxon>Polystomatidae</taxon>
        <taxon>Protopolystoma</taxon>
    </lineage>
</organism>
<sequence>MVQMAKRQEDKRELGRGVMLPRLNPEGWRKQELVETIIQGAGDNERFLDVVKLDNKNLLEKGEAGYAEEAVRRAPGDKEEDDSEEVSIGKEAKSRPSLMRRERRKLKLSVGRRTGLLVKTELVSGARDKELNDKSDAIEEISKMGTKRLSEDYEAGDESMEQSDRVDKCAPNLEEADGIRTSEFLSRSVEAEEDEEGEGEEDEGEEGEEEEEEEDEEEDEEDEGDEVVLRDDDDEEVDESEEEVYEDGDEDEENAVEEAYDTEADVGDTNEEDRKTGVGRLGKQAGQAKSLCGRRRAVGGATVTAHLSLQPAGRPAARPSQGLPIRHPPQVSQPPPAFQPHAPTSHQPRPTGTPPMSQSHLGSLGPLLGQPGTVGLHHHQTPARHQTHLMTLPTSQVTGQLQHSIGLMQLQVCASPRMRTSSVDSCSLGGIVGTDDGRHSISL</sequence>
<comment type="caution">
    <text evidence="2">The sequence shown here is derived from an EMBL/GenBank/DDBJ whole genome shotgun (WGS) entry which is preliminary data.</text>
</comment>
<feature type="compositionally biased region" description="Acidic residues" evidence="1">
    <location>
        <begin position="191"/>
        <end position="271"/>
    </location>
</feature>
<feature type="compositionally biased region" description="Basic and acidic residues" evidence="1">
    <location>
        <begin position="64"/>
        <end position="77"/>
    </location>
</feature>
<reference evidence="2" key="1">
    <citation type="submission" date="2018-11" db="EMBL/GenBank/DDBJ databases">
        <authorList>
            <consortium name="Pathogen Informatics"/>
        </authorList>
    </citation>
    <scope>NUCLEOTIDE SEQUENCE</scope>
</reference>
<feature type="region of interest" description="Disordered" evidence="1">
    <location>
        <begin position="64"/>
        <end position="104"/>
    </location>
</feature>
<feature type="compositionally biased region" description="Low complexity" evidence="1">
    <location>
        <begin position="357"/>
        <end position="371"/>
    </location>
</feature>
<evidence type="ECO:0000256" key="1">
    <source>
        <dbReference type="SAM" id="MobiDB-lite"/>
    </source>
</evidence>
<dbReference type="Proteomes" id="UP000784294">
    <property type="component" value="Unassembled WGS sequence"/>
</dbReference>
<feature type="compositionally biased region" description="Acidic residues" evidence="1">
    <location>
        <begin position="152"/>
        <end position="161"/>
    </location>
</feature>
<accession>A0A3S4ZNC7</accession>
<protein>
    <submittedName>
        <fullName evidence="2">Uncharacterized protein</fullName>
    </submittedName>
</protein>
<feature type="compositionally biased region" description="Polar residues" evidence="1">
    <location>
        <begin position="342"/>
        <end position="356"/>
    </location>
</feature>
<evidence type="ECO:0000313" key="3">
    <source>
        <dbReference type="Proteomes" id="UP000784294"/>
    </source>
</evidence>
<evidence type="ECO:0000313" key="2">
    <source>
        <dbReference type="EMBL" id="VEL15824.1"/>
    </source>
</evidence>
<feature type="compositionally biased region" description="Basic residues" evidence="1">
    <location>
        <begin position="376"/>
        <end position="385"/>
    </location>
</feature>
<dbReference type="AlphaFoldDB" id="A0A3S4ZNC7"/>
<feature type="region of interest" description="Disordered" evidence="1">
    <location>
        <begin position="125"/>
        <end position="385"/>
    </location>
</feature>
<proteinExistence type="predicted"/>
<feature type="compositionally biased region" description="Basic and acidic residues" evidence="1">
    <location>
        <begin position="126"/>
        <end position="142"/>
    </location>
</feature>
<gene>
    <name evidence="2" type="ORF">PXEA_LOCUS9264</name>
</gene>
<name>A0A3S4ZNC7_9PLAT</name>
<dbReference type="EMBL" id="CAAALY010026067">
    <property type="protein sequence ID" value="VEL15824.1"/>
    <property type="molecule type" value="Genomic_DNA"/>
</dbReference>